<dbReference type="Proteomes" id="UP000486351">
    <property type="component" value="Unassembled WGS sequence"/>
</dbReference>
<gene>
    <name evidence="10" type="ORF">PF001_g9101</name>
    <name evidence="9" type="ORF">PF002_g11085</name>
    <name evidence="8" type="ORF">PF004_g8807</name>
    <name evidence="7" type="ORF">PF005_g9875</name>
    <name evidence="6" type="ORF">PF006_g9161</name>
    <name evidence="4" type="ORF">PF007_g9966</name>
    <name evidence="11" type="ORF">PF008_g9273</name>
    <name evidence="2" type="ORF">PF009_g11008</name>
    <name evidence="5" type="ORF">PF010_g9174</name>
    <name evidence="3" type="ORF">PF011_g8648</name>
</gene>
<dbReference type="Proteomes" id="UP000440367">
    <property type="component" value="Unassembled WGS sequence"/>
</dbReference>
<evidence type="ECO:0000313" key="16">
    <source>
        <dbReference type="Proteomes" id="UP000440732"/>
    </source>
</evidence>
<evidence type="ECO:0000313" key="6">
    <source>
        <dbReference type="EMBL" id="KAE9146032.1"/>
    </source>
</evidence>
<organism evidence="4 17">
    <name type="scientific">Phytophthora fragariae</name>
    <dbReference type="NCBI Taxonomy" id="53985"/>
    <lineage>
        <taxon>Eukaryota</taxon>
        <taxon>Sar</taxon>
        <taxon>Stramenopiles</taxon>
        <taxon>Oomycota</taxon>
        <taxon>Peronosporomycetes</taxon>
        <taxon>Peronosporales</taxon>
        <taxon>Peronosporaceae</taxon>
        <taxon>Phytophthora</taxon>
    </lineage>
</organism>
<dbReference type="EMBL" id="QXFY01000439">
    <property type="protein sequence ID" value="KAE9344333.1"/>
    <property type="molecule type" value="Genomic_DNA"/>
</dbReference>
<dbReference type="Proteomes" id="UP000460718">
    <property type="component" value="Unassembled WGS sequence"/>
</dbReference>
<dbReference type="Proteomes" id="UP000488956">
    <property type="component" value="Unassembled WGS sequence"/>
</dbReference>
<dbReference type="EMBL" id="QXGD01000498">
    <property type="protein sequence ID" value="KAE9237009.1"/>
    <property type="molecule type" value="Genomic_DNA"/>
</dbReference>
<dbReference type="EMBL" id="QXGF01000509">
    <property type="protein sequence ID" value="KAE8939144.1"/>
    <property type="molecule type" value="Genomic_DNA"/>
</dbReference>
<feature type="signal peptide" evidence="1">
    <location>
        <begin position="1"/>
        <end position="24"/>
    </location>
</feature>
<evidence type="ECO:0000313" key="5">
    <source>
        <dbReference type="EMBL" id="KAE9115840.1"/>
    </source>
</evidence>
<sequence length="59" mass="6284">MWCSRCSACVLGLVCGVGSSSSLALDKSLVWYMYRSVCRHKVTIVASASLIAAPSRSCI</sequence>
<name>A0A6A3SKS5_9STRA</name>
<evidence type="ECO:0000313" key="11">
    <source>
        <dbReference type="EMBL" id="KAE9344333.1"/>
    </source>
</evidence>
<dbReference type="Proteomes" id="UP000476176">
    <property type="component" value="Unassembled WGS sequence"/>
</dbReference>
<evidence type="ECO:0008006" key="22">
    <source>
        <dbReference type="Google" id="ProtNLM"/>
    </source>
</evidence>
<evidence type="ECO:0000313" key="15">
    <source>
        <dbReference type="Proteomes" id="UP000440367"/>
    </source>
</evidence>
<reference evidence="12 13" key="1">
    <citation type="submission" date="2018-08" db="EMBL/GenBank/DDBJ databases">
        <title>Genomic investigation of the strawberry pathogen Phytophthora fragariae indicates pathogenicity is determined by transcriptional variation in three key races.</title>
        <authorList>
            <person name="Adams T.M."/>
            <person name="Armitage A.D."/>
            <person name="Sobczyk M.K."/>
            <person name="Bates H.J."/>
            <person name="Dunwell J.M."/>
            <person name="Nellist C.F."/>
            <person name="Harrison R.J."/>
        </authorList>
    </citation>
    <scope>NUCLEOTIDE SEQUENCE [LARGE SCALE GENOMIC DNA]</scope>
    <source>
        <strain evidence="10 14">A4</strain>
        <strain evidence="9 15">BC-1</strain>
        <strain evidence="8 19">BC-23</strain>
        <strain evidence="7 13">NOV-27</strain>
        <strain evidence="6 16">NOV-5</strain>
        <strain evidence="4 17">NOV-71</strain>
        <strain evidence="11 20">NOV-77</strain>
        <strain evidence="2 12">NOV-9</strain>
        <strain evidence="5 21">ONT-3</strain>
        <strain evidence="3 18">SCRP245</strain>
    </source>
</reference>
<dbReference type="AlphaFoldDB" id="A0A6A3SKS5"/>
<evidence type="ECO:0000313" key="17">
    <source>
        <dbReference type="Proteomes" id="UP000441208"/>
    </source>
</evidence>
<keyword evidence="1" id="KW-0732">Signal</keyword>
<dbReference type="Proteomes" id="UP000437068">
    <property type="component" value="Unassembled WGS sequence"/>
</dbReference>
<protein>
    <recommendedName>
        <fullName evidence="22">Secreted protein</fullName>
    </recommendedName>
</protein>
<evidence type="ECO:0000313" key="13">
    <source>
        <dbReference type="Proteomes" id="UP000433483"/>
    </source>
</evidence>
<proteinExistence type="predicted"/>
<feature type="chain" id="PRO_5036166020" description="Secreted protein" evidence="1">
    <location>
        <begin position="25"/>
        <end position="59"/>
    </location>
</feature>
<evidence type="ECO:0000313" key="20">
    <source>
        <dbReference type="Proteomes" id="UP000486351"/>
    </source>
</evidence>
<dbReference type="EMBL" id="QXGC01000417">
    <property type="protein sequence ID" value="KAE9236645.1"/>
    <property type="molecule type" value="Genomic_DNA"/>
</dbReference>
<evidence type="ECO:0000313" key="8">
    <source>
        <dbReference type="EMBL" id="KAE9236645.1"/>
    </source>
</evidence>
<dbReference type="Proteomes" id="UP000440732">
    <property type="component" value="Unassembled WGS sequence"/>
</dbReference>
<evidence type="ECO:0000313" key="18">
    <source>
        <dbReference type="Proteomes" id="UP000460718"/>
    </source>
</evidence>
<comment type="caution">
    <text evidence="4">The sequence shown here is derived from an EMBL/GenBank/DDBJ whole genome shotgun (WGS) entry which is preliminary data.</text>
</comment>
<dbReference type="EMBL" id="QXFW01000412">
    <property type="protein sequence ID" value="KAE9013040.1"/>
    <property type="molecule type" value="Genomic_DNA"/>
</dbReference>
<dbReference type="EMBL" id="QXGA01000433">
    <property type="protein sequence ID" value="KAE9146032.1"/>
    <property type="molecule type" value="Genomic_DNA"/>
</dbReference>
<dbReference type="Proteomes" id="UP000429523">
    <property type="component" value="Unassembled WGS sequence"/>
</dbReference>
<evidence type="ECO:0000256" key="1">
    <source>
        <dbReference type="SAM" id="SignalP"/>
    </source>
</evidence>
<accession>A0A6A3SKS5</accession>
<dbReference type="Proteomes" id="UP000433483">
    <property type="component" value="Unassembled WGS sequence"/>
</dbReference>
<keyword evidence="13" id="KW-1185">Reference proteome</keyword>
<evidence type="ECO:0000313" key="4">
    <source>
        <dbReference type="EMBL" id="KAE9115587.1"/>
    </source>
</evidence>
<evidence type="ECO:0000313" key="2">
    <source>
        <dbReference type="EMBL" id="KAE8939144.1"/>
    </source>
</evidence>
<evidence type="ECO:0000313" key="21">
    <source>
        <dbReference type="Proteomes" id="UP000488956"/>
    </source>
</evidence>
<evidence type="ECO:0000313" key="10">
    <source>
        <dbReference type="EMBL" id="KAE9312713.1"/>
    </source>
</evidence>
<evidence type="ECO:0000313" key="12">
    <source>
        <dbReference type="Proteomes" id="UP000429523"/>
    </source>
</evidence>
<dbReference type="Proteomes" id="UP000441208">
    <property type="component" value="Unassembled WGS sequence"/>
</dbReference>
<evidence type="ECO:0000313" key="3">
    <source>
        <dbReference type="EMBL" id="KAE9013040.1"/>
    </source>
</evidence>
<dbReference type="EMBL" id="QXGE01000430">
    <property type="protein sequence ID" value="KAE9312713.1"/>
    <property type="molecule type" value="Genomic_DNA"/>
</dbReference>
<dbReference type="EMBL" id="QXGB01000453">
    <property type="protein sequence ID" value="KAE9214312.1"/>
    <property type="molecule type" value="Genomic_DNA"/>
</dbReference>
<evidence type="ECO:0000313" key="14">
    <source>
        <dbReference type="Proteomes" id="UP000437068"/>
    </source>
</evidence>
<evidence type="ECO:0000313" key="19">
    <source>
        <dbReference type="Proteomes" id="UP000476176"/>
    </source>
</evidence>
<dbReference type="EMBL" id="QXFX01000434">
    <property type="protein sequence ID" value="KAE9115840.1"/>
    <property type="molecule type" value="Genomic_DNA"/>
</dbReference>
<evidence type="ECO:0000313" key="9">
    <source>
        <dbReference type="EMBL" id="KAE9237009.1"/>
    </source>
</evidence>
<evidence type="ECO:0000313" key="7">
    <source>
        <dbReference type="EMBL" id="KAE9214312.1"/>
    </source>
</evidence>
<dbReference type="EMBL" id="QXFZ01000459">
    <property type="protein sequence ID" value="KAE9115587.1"/>
    <property type="molecule type" value="Genomic_DNA"/>
</dbReference>